<dbReference type="Proteomes" id="UP000025227">
    <property type="component" value="Unplaced"/>
</dbReference>
<sequence length="139" mass="15799">MVRVDEIEAAKQAKAGMESKWSKTVKELSKLFRHHCKNASSLEKLLTVITGTLTERGIENEEDWKNYVATMERDGKIVSDIEEILNVNTLHTKVCVTDPLKHGMGKKVAGMREPRAQGSLSHDHARRDDRLLHENRHST</sequence>
<dbReference type="OrthoDB" id="5877338at2759"/>
<reference evidence="3" key="1">
    <citation type="submission" date="2020-12" db="UniProtKB">
        <authorList>
            <consortium name="WormBaseParasite"/>
        </authorList>
    </citation>
    <scope>IDENTIFICATION</scope>
    <source>
        <strain evidence="3">MHco3</strain>
    </source>
</reference>
<evidence type="ECO:0000256" key="1">
    <source>
        <dbReference type="SAM" id="MobiDB-lite"/>
    </source>
</evidence>
<evidence type="ECO:0000313" key="3">
    <source>
        <dbReference type="WBParaSite" id="HCON_00050380-00001"/>
    </source>
</evidence>
<feature type="compositionally biased region" description="Basic and acidic residues" evidence="1">
    <location>
        <begin position="110"/>
        <end position="139"/>
    </location>
</feature>
<keyword evidence="2" id="KW-1185">Reference proteome</keyword>
<evidence type="ECO:0000313" key="2">
    <source>
        <dbReference type="Proteomes" id="UP000025227"/>
    </source>
</evidence>
<dbReference type="AlphaFoldDB" id="A0A7I5E7L1"/>
<feature type="region of interest" description="Disordered" evidence="1">
    <location>
        <begin position="104"/>
        <end position="139"/>
    </location>
</feature>
<name>A0A7I5E7L1_HAECO</name>
<proteinExistence type="predicted"/>
<dbReference type="WBParaSite" id="HCON_00050380-00001">
    <property type="protein sequence ID" value="HCON_00050380-00001"/>
    <property type="gene ID" value="HCON_00050380"/>
</dbReference>
<organism evidence="2 3">
    <name type="scientific">Haemonchus contortus</name>
    <name type="common">Barber pole worm</name>
    <dbReference type="NCBI Taxonomy" id="6289"/>
    <lineage>
        <taxon>Eukaryota</taxon>
        <taxon>Metazoa</taxon>
        <taxon>Ecdysozoa</taxon>
        <taxon>Nematoda</taxon>
        <taxon>Chromadorea</taxon>
        <taxon>Rhabditida</taxon>
        <taxon>Rhabditina</taxon>
        <taxon>Rhabditomorpha</taxon>
        <taxon>Strongyloidea</taxon>
        <taxon>Trichostrongylidae</taxon>
        <taxon>Haemonchus</taxon>
    </lineage>
</organism>
<protein>
    <submittedName>
        <fullName evidence="3">HD_domain domain-containing protein</fullName>
    </submittedName>
</protein>
<accession>A0A7I5E7L1</accession>